<reference evidence="11" key="2">
    <citation type="submission" date="2021-04" db="EMBL/GenBank/DDBJ databases">
        <authorList>
            <person name="Gilroy R."/>
        </authorList>
    </citation>
    <scope>NUCLEOTIDE SEQUENCE</scope>
    <source>
        <strain evidence="11">CHK180-15479</strain>
    </source>
</reference>
<sequence length="215" mass="23242">MKKMMREMQWRENPAQAAGKNEMSLEKEIRVPEERPYLKTGVLSLTGQRLPWLLVLMISGMVTGGILSSYENAFAAVPLLVSFVPMLTDTGGNAGSQSSTMVIRGMALGEILPGDAFRVLWKEMRVGLAAGLVLGMVNFIRLAVQYPGSQMLAFTVMLSLMAAVVMAKTIGSLLPLAAEALHMDPAIMAAPLITTIVDGVSLIVYFKLACVLMHL</sequence>
<proteinExistence type="inferred from homology"/>
<feature type="region of interest" description="Disordered" evidence="8">
    <location>
        <begin position="1"/>
        <end position="23"/>
    </location>
</feature>
<comment type="caution">
    <text evidence="11">The sequence shown here is derived from an EMBL/GenBank/DDBJ whole genome shotgun (WGS) entry which is preliminary data.</text>
</comment>
<keyword evidence="5" id="KW-0460">Magnesium</keyword>
<dbReference type="GO" id="GO:0008324">
    <property type="term" value="F:monoatomic cation transmembrane transporter activity"/>
    <property type="evidence" value="ECO:0007669"/>
    <property type="project" value="InterPro"/>
</dbReference>
<accession>A0A9D2SIA8</accession>
<dbReference type="PANTHER" id="PTHR41394">
    <property type="entry name" value="MAGNESIUM TRANSPORTER MGTE"/>
    <property type="match status" value="1"/>
</dbReference>
<evidence type="ECO:0000256" key="4">
    <source>
        <dbReference type="ARBA" id="ARBA00022692"/>
    </source>
</evidence>
<feature type="transmembrane region" description="Helical" evidence="9">
    <location>
        <begin position="151"/>
        <end position="174"/>
    </location>
</feature>
<evidence type="ECO:0000256" key="8">
    <source>
        <dbReference type="SAM" id="MobiDB-lite"/>
    </source>
</evidence>
<dbReference type="Pfam" id="PF01769">
    <property type="entry name" value="MgtE"/>
    <property type="match status" value="1"/>
</dbReference>
<evidence type="ECO:0000256" key="3">
    <source>
        <dbReference type="ARBA" id="ARBA00022448"/>
    </source>
</evidence>
<gene>
    <name evidence="11" type="ORF">H9704_08705</name>
</gene>
<dbReference type="InterPro" id="IPR036739">
    <property type="entry name" value="SLC41_membr_dom_sf"/>
</dbReference>
<keyword evidence="6 9" id="KW-1133">Transmembrane helix</keyword>
<keyword evidence="4 9" id="KW-0812">Transmembrane</keyword>
<evidence type="ECO:0000313" key="11">
    <source>
        <dbReference type="EMBL" id="HJC06219.1"/>
    </source>
</evidence>
<evidence type="ECO:0000313" key="12">
    <source>
        <dbReference type="Proteomes" id="UP000823910"/>
    </source>
</evidence>
<protein>
    <submittedName>
        <fullName evidence="11">Magnesium transporter</fullName>
    </submittedName>
</protein>
<keyword evidence="3" id="KW-0813">Transport</keyword>
<dbReference type="Proteomes" id="UP000823910">
    <property type="component" value="Unassembled WGS sequence"/>
</dbReference>
<evidence type="ECO:0000256" key="2">
    <source>
        <dbReference type="ARBA" id="ARBA00009749"/>
    </source>
</evidence>
<dbReference type="PANTHER" id="PTHR41394:SF5">
    <property type="entry name" value="SLC41A_MGTE INTEGRAL MEMBRANE DOMAIN-CONTAINING PROTEIN"/>
    <property type="match status" value="1"/>
</dbReference>
<dbReference type="AlphaFoldDB" id="A0A9D2SIA8"/>
<organism evidence="11 12">
    <name type="scientific">Candidatus Enterocloster excrementipullorum</name>
    <dbReference type="NCBI Taxonomy" id="2838559"/>
    <lineage>
        <taxon>Bacteria</taxon>
        <taxon>Bacillati</taxon>
        <taxon>Bacillota</taxon>
        <taxon>Clostridia</taxon>
        <taxon>Lachnospirales</taxon>
        <taxon>Lachnospiraceae</taxon>
        <taxon>Enterocloster</taxon>
    </lineage>
</organism>
<feature type="transmembrane region" description="Helical" evidence="9">
    <location>
        <begin position="126"/>
        <end position="144"/>
    </location>
</feature>
<evidence type="ECO:0000256" key="1">
    <source>
        <dbReference type="ARBA" id="ARBA00004141"/>
    </source>
</evidence>
<dbReference type="EMBL" id="DWWT01000039">
    <property type="protein sequence ID" value="HJC06219.1"/>
    <property type="molecule type" value="Genomic_DNA"/>
</dbReference>
<evidence type="ECO:0000256" key="5">
    <source>
        <dbReference type="ARBA" id="ARBA00022842"/>
    </source>
</evidence>
<name>A0A9D2SIA8_9FIRM</name>
<dbReference type="SUPFAM" id="SSF161093">
    <property type="entry name" value="MgtE membrane domain-like"/>
    <property type="match status" value="1"/>
</dbReference>
<comment type="similarity">
    <text evidence="2">Belongs to the SLC41A transporter family.</text>
</comment>
<evidence type="ECO:0000256" key="6">
    <source>
        <dbReference type="ARBA" id="ARBA00022989"/>
    </source>
</evidence>
<dbReference type="InterPro" id="IPR006667">
    <property type="entry name" value="SLC41_membr_dom"/>
</dbReference>
<evidence type="ECO:0000256" key="7">
    <source>
        <dbReference type="ARBA" id="ARBA00023136"/>
    </source>
</evidence>
<feature type="domain" description="SLC41A/MgtE integral membrane" evidence="10">
    <location>
        <begin position="84"/>
        <end position="206"/>
    </location>
</feature>
<keyword evidence="7 9" id="KW-0472">Membrane</keyword>
<feature type="transmembrane region" description="Helical" evidence="9">
    <location>
        <begin position="186"/>
        <end position="206"/>
    </location>
</feature>
<feature type="transmembrane region" description="Helical" evidence="9">
    <location>
        <begin position="50"/>
        <end position="70"/>
    </location>
</feature>
<evidence type="ECO:0000259" key="10">
    <source>
        <dbReference type="Pfam" id="PF01769"/>
    </source>
</evidence>
<reference evidence="11" key="1">
    <citation type="journal article" date="2021" name="PeerJ">
        <title>Extensive microbial diversity within the chicken gut microbiome revealed by metagenomics and culture.</title>
        <authorList>
            <person name="Gilroy R."/>
            <person name="Ravi A."/>
            <person name="Getino M."/>
            <person name="Pursley I."/>
            <person name="Horton D.L."/>
            <person name="Alikhan N.F."/>
            <person name="Baker D."/>
            <person name="Gharbi K."/>
            <person name="Hall N."/>
            <person name="Watson M."/>
            <person name="Adriaenssens E.M."/>
            <person name="Foster-Nyarko E."/>
            <person name="Jarju S."/>
            <person name="Secka A."/>
            <person name="Antonio M."/>
            <person name="Oren A."/>
            <person name="Chaudhuri R.R."/>
            <person name="La Ragione R."/>
            <person name="Hildebrand F."/>
            <person name="Pallen M.J."/>
        </authorList>
    </citation>
    <scope>NUCLEOTIDE SEQUENCE</scope>
    <source>
        <strain evidence="11">CHK180-15479</strain>
    </source>
</reference>
<evidence type="ECO:0000256" key="9">
    <source>
        <dbReference type="SAM" id="Phobius"/>
    </source>
</evidence>
<feature type="compositionally biased region" description="Basic and acidic residues" evidence="8">
    <location>
        <begin position="1"/>
        <end position="10"/>
    </location>
</feature>
<comment type="subcellular location">
    <subcellularLocation>
        <location evidence="1">Membrane</location>
        <topology evidence="1">Multi-pass membrane protein</topology>
    </subcellularLocation>
</comment>
<dbReference type="GO" id="GO:0016020">
    <property type="term" value="C:membrane"/>
    <property type="evidence" value="ECO:0007669"/>
    <property type="project" value="UniProtKB-SubCell"/>
</dbReference>
<dbReference type="Gene3D" id="1.10.357.20">
    <property type="entry name" value="SLC41 divalent cation transporters, integral membrane domain"/>
    <property type="match status" value="1"/>
</dbReference>